<keyword evidence="1" id="KW-0328">Glycosyltransferase</keyword>
<feature type="region of interest" description="Disordered" evidence="3">
    <location>
        <begin position="339"/>
        <end position="362"/>
    </location>
</feature>
<evidence type="ECO:0000313" key="5">
    <source>
        <dbReference type="Proteomes" id="UP000001784"/>
    </source>
</evidence>
<proteinExistence type="predicted"/>
<dbReference type="InParanoid" id="A0LF73"/>
<dbReference type="AlphaFoldDB" id="A0LF73"/>
<dbReference type="PANTHER" id="PTHR30160:SF1">
    <property type="entry name" value="LIPOPOLYSACCHARIDE 1,2-N-ACETYLGLUCOSAMINETRANSFERASE-RELATED"/>
    <property type="match status" value="1"/>
</dbReference>
<organism evidence="4 5">
    <name type="scientific">Syntrophobacter fumaroxidans (strain DSM 10017 / MPOB)</name>
    <dbReference type="NCBI Taxonomy" id="335543"/>
    <lineage>
        <taxon>Bacteria</taxon>
        <taxon>Pseudomonadati</taxon>
        <taxon>Thermodesulfobacteriota</taxon>
        <taxon>Syntrophobacteria</taxon>
        <taxon>Syntrophobacterales</taxon>
        <taxon>Syntrophobacteraceae</taxon>
        <taxon>Syntrophobacter</taxon>
    </lineage>
</organism>
<dbReference type="Gene3D" id="3.40.50.2000">
    <property type="entry name" value="Glycogen Phosphorylase B"/>
    <property type="match status" value="2"/>
</dbReference>
<dbReference type="EMBL" id="CP000478">
    <property type="protein sequence ID" value="ABK16075.1"/>
    <property type="molecule type" value="Genomic_DNA"/>
</dbReference>
<dbReference type="STRING" id="335543.Sfum_0375"/>
<gene>
    <name evidence="4" type="ordered locus">Sfum_0375</name>
</gene>
<dbReference type="PANTHER" id="PTHR30160">
    <property type="entry name" value="TETRAACYLDISACCHARIDE 4'-KINASE-RELATED"/>
    <property type="match status" value="1"/>
</dbReference>
<dbReference type="Proteomes" id="UP000001784">
    <property type="component" value="Chromosome"/>
</dbReference>
<protein>
    <submittedName>
        <fullName evidence="4">Lipopolysaccharide heptosyltransferase I</fullName>
    </submittedName>
</protein>
<dbReference type="FunCoup" id="A0LF73">
    <property type="interactions" value="194"/>
</dbReference>
<dbReference type="GO" id="GO:0008713">
    <property type="term" value="F:ADP-heptose-lipopolysaccharide heptosyltransferase activity"/>
    <property type="evidence" value="ECO:0007669"/>
    <property type="project" value="TreeGrafter"/>
</dbReference>
<dbReference type="Pfam" id="PF01075">
    <property type="entry name" value="Glyco_transf_9"/>
    <property type="match status" value="1"/>
</dbReference>
<name>A0LF73_SYNFM</name>
<accession>A0LF73</accession>
<reference evidence="4 5" key="1">
    <citation type="submission" date="2006-10" db="EMBL/GenBank/DDBJ databases">
        <title>Complete sequence of Syntrophobacter fumaroxidans MPOB.</title>
        <authorList>
            <consortium name="US DOE Joint Genome Institute"/>
            <person name="Copeland A."/>
            <person name="Lucas S."/>
            <person name="Lapidus A."/>
            <person name="Barry K."/>
            <person name="Detter J.C."/>
            <person name="Glavina del Rio T."/>
            <person name="Hammon N."/>
            <person name="Israni S."/>
            <person name="Pitluck S."/>
            <person name="Goltsman E.G."/>
            <person name="Martinez M."/>
            <person name="Schmutz J."/>
            <person name="Larimer F."/>
            <person name="Land M."/>
            <person name="Hauser L."/>
            <person name="Kyrpides N."/>
            <person name="Kim E."/>
            <person name="Boone D.R."/>
            <person name="Brockman F."/>
            <person name="Culley D."/>
            <person name="Ferry J."/>
            <person name="Gunsalus R."/>
            <person name="McInerney M.J."/>
            <person name="Morrison M."/>
            <person name="Plugge C."/>
            <person name="Rohlin L."/>
            <person name="Scholten J."/>
            <person name="Sieber J."/>
            <person name="Stams A.J.M."/>
            <person name="Worm P."/>
            <person name="Henstra A.M."/>
            <person name="Richardson P."/>
        </authorList>
    </citation>
    <scope>NUCLEOTIDE SEQUENCE [LARGE SCALE GENOMIC DNA]</scope>
    <source>
        <strain evidence="5">DSM 10017 / MPOB</strain>
    </source>
</reference>
<dbReference type="InterPro" id="IPR051199">
    <property type="entry name" value="LPS_LOS_Heptosyltrfase"/>
</dbReference>
<dbReference type="GO" id="GO:0009244">
    <property type="term" value="P:lipopolysaccharide core region biosynthetic process"/>
    <property type="evidence" value="ECO:0007669"/>
    <property type="project" value="TreeGrafter"/>
</dbReference>
<evidence type="ECO:0000313" key="4">
    <source>
        <dbReference type="EMBL" id="ABK16075.1"/>
    </source>
</evidence>
<dbReference type="eggNOG" id="COG0859">
    <property type="taxonomic scope" value="Bacteria"/>
</dbReference>
<dbReference type="CDD" id="cd03789">
    <property type="entry name" value="GT9_LPS_heptosyltransferase"/>
    <property type="match status" value="1"/>
</dbReference>
<dbReference type="GO" id="GO:0005829">
    <property type="term" value="C:cytosol"/>
    <property type="evidence" value="ECO:0007669"/>
    <property type="project" value="TreeGrafter"/>
</dbReference>
<evidence type="ECO:0000256" key="3">
    <source>
        <dbReference type="SAM" id="MobiDB-lite"/>
    </source>
</evidence>
<dbReference type="HOGENOM" id="CLU_038371_0_0_7"/>
<evidence type="ECO:0000256" key="1">
    <source>
        <dbReference type="ARBA" id="ARBA00022676"/>
    </source>
</evidence>
<evidence type="ECO:0000256" key="2">
    <source>
        <dbReference type="ARBA" id="ARBA00022679"/>
    </source>
</evidence>
<keyword evidence="2 4" id="KW-0808">Transferase</keyword>
<keyword evidence="5" id="KW-1185">Reference proteome</keyword>
<dbReference type="InterPro" id="IPR002201">
    <property type="entry name" value="Glyco_trans_9"/>
</dbReference>
<sequence length="362" mass="38867">MTISKPLRKMLVVKPSALGDIIHALPFLDAVSRSHPGIAIHWVAARGLHEILVDHPMIRKLWIIDKNAWKRPAALPRTVHEIMNLASGLRRERFDIVVDLQGLLRSGMICAVSGAGMRLGFSDAREGSPLFYTHGINGGRDVHAVTRCLRMAETLGCDTREVRFPLPALPARNLFPQWCGDDYLVIAPGAGGAAKQWPVRFFGELAARLPLKSLVVGGASDAVLAAEVQRLSHGHAVSIAGMTGLRELAAVIGGARALVSSDTGPMHIAAALNVPVVAVFGPTNPARTGPFGSIHTAVVADVPCSPCYKRKRCREWRCMESIGVRQVLDAVLSRLAEPPPAATYGDDDRAGPAVRLQNEKAS</sequence>
<dbReference type="KEGG" id="sfu:Sfum_0375"/>
<dbReference type="SUPFAM" id="SSF53756">
    <property type="entry name" value="UDP-Glycosyltransferase/glycogen phosphorylase"/>
    <property type="match status" value="1"/>
</dbReference>
<dbReference type="CAZy" id="GT9">
    <property type="family name" value="Glycosyltransferase Family 9"/>
</dbReference>